<protein>
    <submittedName>
        <fullName evidence="9">GerAB/ArcD/ProY family transporter</fullName>
    </submittedName>
</protein>
<dbReference type="InterPro" id="IPR004761">
    <property type="entry name" value="Spore_GerAB"/>
</dbReference>
<keyword evidence="4" id="KW-0309">Germination</keyword>
<evidence type="ECO:0000256" key="3">
    <source>
        <dbReference type="ARBA" id="ARBA00022448"/>
    </source>
</evidence>
<feature type="transmembrane region" description="Helical" evidence="8">
    <location>
        <begin position="221"/>
        <end position="244"/>
    </location>
</feature>
<evidence type="ECO:0000256" key="8">
    <source>
        <dbReference type="SAM" id="Phobius"/>
    </source>
</evidence>
<feature type="transmembrane region" description="Helical" evidence="8">
    <location>
        <begin position="336"/>
        <end position="358"/>
    </location>
</feature>
<evidence type="ECO:0000256" key="1">
    <source>
        <dbReference type="ARBA" id="ARBA00004141"/>
    </source>
</evidence>
<feature type="transmembrane region" description="Helical" evidence="8">
    <location>
        <begin position="12"/>
        <end position="31"/>
    </location>
</feature>
<keyword evidence="3" id="KW-0813">Transport</keyword>
<gene>
    <name evidence="9" type="ORF">ACFSX3_26610</name>
</gene>
<sequence>MFIRTDDKITAAQTAVFLNNTLLGAGILTLPRSVSQTVKTPDGWISVLLGGAIVMLAVLVMVKISQQFPGQTVFQYAGRLTGRFIGAALSLLLILYFITIAGFEIRTLAEVTLFFLLEGTPIWAVILPFLWLSTYLVYGGINSIARVYTIVFPISIMILLISFILSLRIFDIEHLRPVLGNGLAPVFAGLKSTVLIFTGCEVTMTLIAFMQDPKQAVKAILGGLAIMVGIYLLTVVIVIGGISINSALTSTWPTIDLMRTFEVPGFFFERMEFPFMVIWLMQMFCNFSSFFFQASLGLSQIFKLKIHSVIYALVPLLFISAMVPKSLNDLFALGDAIGKLGSLLFLLVPVLLSIVWLIRAKGLKQHV</sequence>
<evidence type="ECO:0000313" key="10">
    <source>
        <dbReference type="Proteomes" id="UP001597448"/>
    </source>
</evidence>
<keyword evidence="10" id="KW-1185">Reference proteome</keyword>
<feature type="transmembrane region" description="Helical" evidence="8">
    <location>
        <begin position="304"/>
        <end position="324"/>
    </location>
</feature>
<evidence type="ECO:0000256" key="7">
    <source>
        <dbReference type="ARBA" id="ARBA00023136"/>
    </source>
</evidence>
<evidence type="ECO:0000256" key="4">
    <source>
        <dbReference type="ARBA" id="ARBA00022544"/>
    </source>
</evidence>
<keyword evidence="6 8" id="KW-1133">Transmembrane helix</keyword>
<keyword evidence="7 8" id="KW-0472">Membrane</keyword>
<comment type="similarity">
    <text evidence="2">Belongs to the amino acid-polyamine-organocation (APC) superfamily. Spore germination protein (SGP) (TC 2.A.3.9) family.</text>
</comment>
<organism evidence="9 10">
    <name type="scientific">Paenibacillus rhizoplanae</name>
    <dbReference type="NCBI Taxonomy" id="1917181"/>
    <lineage>
        <taxon>Bacteria</taxon>
        <taxon>Bacillati</taxon>
        <taxon>Bacillota</taxon>
        <taxon>Bacilli</taxon>
        <taxon>Bacillales</taxon>
        <taxon>Paenibacillaceae</taxon>
        <taxon>Paenibacillus</taxon>
    </lineage>
</organism>
<dbReference type="PANTHER" id="PTHR34975">
    <property type="entry name" value="SPORE GERMINATION PROTEIN A2"/>
    <property type="match status" value="1"/>
</dbReference>
<keyword evidence="5 8" id="KW-0812">Transmembrane</keyword>
<feature type="transmembrane region" description="Helical" evidence="8">
    <location>
        <begin position="115"/>
        <end position="138"/>
    </location>
</feature>
<evidence type="ECO:0000313" key="9">
    <source>
        <dbReference type="EMBL" id="MFD2413444.1"/>
    </source>
</evidence>
<dbReference type="RefSeq" id="WP_209992174.1">
    <property type="nucleotide sequence ID" value="NZ_JBHUKY010000068.1"/>
</dbReference>
<dbReference type="Proteomes" id="UP001597448">
    <property type="component" value="Unassembled WGS sequence"/>
</dbReference>
<evidence type="ECO:0000256" key="5">
    <source>
        <dbReference type="ARBA" id="ARBA00022692"/>
    </source>
</evidence>
<dbReference type="EMBL" id="JBHUKY010000068">
    <property type="protein sequence ID" value="MFD2413444.1"/>
    <property type="molecule type" value="Genomic_DNA"/>
</dbReference>
<dbReference type="NCBIfam" id="TIGR00912">
    <property type="entry name" value="2A0309"/>
    <property type="match status" value="1"/>
</dbReference>
<dbReference type="PANTHER" id="PTHR34975:SF2">
    <property type="entry name" value="SPORE GERMINATION PROTEIN A2"/>
    <property type="match status" value="1"/>
</dbReference>
<proteinExistence type="inferred from homology"/>
<feature type="transmembrane region" description="Helical" evidence="8">
    <location>
        <begin position="190"/>
        <end position="209"/>
    </location>
</feature>
<accession>A0ABW5FFJ3</accession>
<evidence type="ECO:0000256" key="6">
    <source>
        <dbReference type="ARBA" id="ARBA00022989"/>
    </source>
</evidence>
<feature type="transmembrane region" description="Helical" evidence="8">
    <location>
        <begin position="150"/>
        <end position="170"/>
    </location>
</feature>
<evidence type="ECO:0000256" key="2">
    <source>
        <dbReference type="ARBA" id="ARBA00007998"/>
    </source>
</evidence>
<comment type="subcellular location">
    <subcellularLocation>
        <location evidence="1">Membrane</location>
        <topology evidence="1">Multi-pass membrane protein</topology>
    </subcellularLocation>
</comment>
<name>A0ABW5FFJ3_9BACL</name>
<feature type="transmembrane region" description="Helical" evidence="8">
    <location>
        <begin position="273"/>
        <end position="292"/>
    </location>
</feature>
<feature type="transmembrane region" description="Helical" evidence="8">
    <location>
        <begin position="84"/>
        <end position="103"/>
    </location>
</feature>
<feature type="transmembrane region" description="Helical" evidence="8">
    <location>
        <begin position="43"/>
        <end position="64"/>
    </location>
</feature>
<comment type="caution">
    <text evidence="9">The sequence shown here is derived from an EMBL/GenBank/DDBJ whole genome shotgun (WGS) entry which is preliminary data.</text>
</comment>
<dbReference type="Pfam" id="PF03845">
    <property type="entry name" value="Spore_permease"/>
    <property type="match status" value="1"/>
</dbReference>
<dbReference type="Gene3D" id="1.20.1740.10">
    <property type="entry name" value="Amino acid/polyamine transporter I"/>
    <property type="match status" value="1"/>
</dbReference>
<reference evidence="10" key="1">
    <citation type="journal article" date="2019" name="Int. J. Syst. Evol. Microbiol.">
        <title>The Global Catalogue of Microorganisms (GCM) 10K type strain sequencing project: providing services to taxonomists for standard genome sequencing and annotation.</title>
        <authorList>
            <consortium name="The Broad Institute Genomics Platform"/>
            <consortium name="The Broad Institute Genome Sequencing Center for Infectious Disease"/>
            <person name="Wu L."/>
            <person name="Ma J."/>
        </authorList>
    </citation>
    <scope>NUCLEOTIDE SEQUENCE [LARGE SCALE GENOMIC DNA]</scope>
    <source>
        <strain evidence="10">CCM 8725</strain>
    </source>
</reference>